<dbReference type="CDD" id="cd00085">
    <property type="entry name" value="HNHc"/>
    <property type="match status" value="1"/>
</dbReference>
<evidence type="ECO:0000259" key="2">
    <source>
        <dbReference type="SMART" id="SM00507"/>
    </source>
</evidence>
<organism evidence="3 4">
    <name type="scientific">Corynebacterium minutissimum</name>
    <dbReference type="NCBI Taxonomy" id="38301"/>
    <lineage>
        <taxon>Bacteria</taxon>
        <taxon>Bacillati</taxon>
        <taxon>Actinomycetota</taxon>
        <taxon>Actinomycetes</taxon>
        <taxon>Mycobacteriales</taxon>
        <taxon>Corynebacteriaceae</taxon>
        <taxon>Corynebacterium</taxon>
    </lineage>
</organism>
<dbReference type="InterPro" id="IPR003615">
    <property type="entry name" value="HNH_nuc"/>
</dbReference>
<protein>
    <submittedName>
        <fullName evidence="3">Restriction endonuclease</fullName>
    </submittedName>
</protein>
<keyword evidence="3" id="KW-0378">Hydrolase</keyword>
<accession>A0A376CWR6</accession>
<dbReference type="AlphaFoldDB" id="A0A376CWR6"/>
<evidence type="ECO:0000313" key="4">
    <source>
        <dbReference type="Proteomes" id="UP000254287"/>
    </source>
</evidence>
<gene>
    <name evidence="3" type="ORF">NCTC10289_01037</name>
</gene>
<proteinExistence type="predicted"/>
<dbReference type="Gene3D" id="1.10.30.50">
    <property type="match status" value="1"/>
</dbReference>
<dbReference type="GO" id="GO:0004519">
    <property type="term" value="F:endonuclease activity"/>
    <property type="evidence" value="ECO:0007669"/>
    <property type="project" value="UniProtKB-KW"/>
</dbReference>
<evidence type="ECO:0000256" key="1">
    <source>
        <dbReference type="SAM" id="MobiDB-lite"/>
    </source>
</evidence>
<evidence type="ECO:0000313" key="3">
    <source>
        <dbReference type="EMBL" id="STC76699.1"/>
    </source>
</evidence>
<dbReference type="Proteomes" id="UP000254287">
    <property type="component" value="Unassembled WGS sequence"/>
</dbReference>
<feature type="region of interest" description="Disordered" evidence="1">
    <location>
        <begin position="408"/>
        <end position="438"/>
    </location>
</feature>
<reference evidence="3 4" key="1">
    <citation type="submission" date="2018-06" db="EMBL/GenBank/DDBJ databases">
        <authorList>
            <consortium name="Pathogen Informatics"/>
            <person name="Doyle S."/>
        </authorList>
    </citation>
    <scope>NUCLEOTIDE SEQUENCE [LARGE SCALE GENOMIC DNA]</scope>
    <source>
        <strain evidence="3 4">NCTC10289</strain>
    </source>
</reference>
<dbReference type="SMART" id="SM00507">
    <property type="entry name" value="HNHc"/>
    <property type="match status" value="1"/>
</dbReference>
<keyword evidence="3" id="KW-0255">Endonuclease</keyword>
<keyword evidence="3" id="KW-0540">Nuclease</keyword>
<name>A0A376CWR6_9CORY</name>
<feature type="compositionally biased region" description="Acidic residues" evidence="1">
    <location>
        <begin position="428"/>
        <end position="438"/>
    </location>
</feature>
<feature type="compositionally biased region" description="Basic and acidic residues" evidence="1">
    <location>
        <begin position="408"/>
        <end position="427"/>
    </location>
</feature>
<sequence>MVFGARIMVRTFLLIYVYLGETMTTVTRPPTFFFSTTNPNNPHAIARCKARRATYETWVGAMPSLEADIDTTALSLVAAWSLPEGHIKSGLRAINRLHSLPKVKAIQDAHCLLDIESLIAIDQPLSALTALTAETLDFIDSILADFFTPTKPNQAFPTRSQIRRKVRDLCKTLDDSIAFRDTRPKDAYHFSSNGTSAWLELQCDEDTGIKIDAFIQKTAAQEGITITDAIKKLLSGEITPPATVVLHTYQACDIENAPTFIEGFGWRAEPMPHDKTRDLTGDIAEADGYQPGIIMRKFVEGRDGTCRVGGCGKPAFHSQLDHRHNWAEGGPTHPKNLACLCQGHHNMKTDGTLKYLLDPYSGDVIWLYADGTWTITEADGPLAPKQKRWAQTVAQHITATRKRVREEAQRLKQELDEYHAEQAKAEADTDAGTDDIPF</sequence>
<feature type="domain" description="HNH nuclease" evidence="2">
    <location>
        <begin position="294"/>
        <end position="346"/>
    </location>
</feature>
<dbReference type="EMBL" id="UFXP01000001">
    <property type="protein sequence ID" value="STC76699.1"/>
    <property type="molecule type" value="Genomic_DNA"/>
</dbReference>